<feature type="transmembrane region" description="Helical" evidence="1">
    <location>
        <begin position="204"/>
        <end position="222"/>
    </location>
</feature>
<evidence type="ECO:0000256" key="1">
    <source>
        <dbReference type="SAM" id="Phobius"/>
    </source>
</evidence>
<dbReference type="InterPro" id="IPR012424">
    <property type="entry name" value="Conjugative_transposon_TraJ_C"/>
</dbReference>
<dbReference type="Pfam" id="PF07863">
    <property type="entry name" value="CtnDOT_TraJ"/>
    <property type="match status" value="1"/>
</dbReference>
<dbReference type="AlphaFoldDB" id="A0A1M7A3U3"/>
<organism evidence="3 4">
    <name type="scientific">Chitinophaga jiangningensis</name>
    <dbReference type="NCBI Taxonomy" id="1419482"/>
    <lineage>
        <taxon>Bacteria</taxon>
        <taxon>Pseudomonadati</taxon>
        <taxon>Bacteroidota</taxon>
        <taxon>Chitinophagia</taxon>
        <taxon>Chitinophagales</taxon>
        <taxon>Chitinophagaceae</taxon>
        <taxon>Chitinophaga</taxon>
    </lineage>
</organism>
<keyword evidence="1" id="KW-1133">Transmembrane helix</keyword>
<evidence type="ECO:0000259" key="2">
    <source>
        <dbReference type="Pfam" id="PF07863"/>
    </source>
</evidence>
<dbReference type="EMBL" id="FRBL01000003">
    <property type="protein sequence ID" value="SHL37412.1"/>
    <property type="molecule type" value="Genomic_DNA"/>
</dbReference>
<evidence type="ECO:0000313" key="3">
    <source>
        <dbReference type="EMBL" id="SHL37412.1"/>
    </source>
</evidence>
<keyword evidence="1" id="KW-0472">Membrane</keyword>
<name>A0A1M7A3U3_9BACT</name>
<dbReference type="STRING" id="1419482.SAMN05444266_103115"/>
<feature type="transmembrane region" description="Helical" evidence="1">
    <location>
        <begin position="175"/>
        <end position="197"/>
    </location>
</feature>
<feature type="transmembrane region" description="Helical" evidence="1">
    <location>
        <begin position="234"/>
        <end position="253"/>
    </location>
</feature>
<feature type="transmembrane region" description="Helical" evidence="1">
    <location>
        <begin position="321"/>
        <end position="343"/>
    </location>
</feature>
<sequence length="371" mass="39955">MLVAACMVPILSMAQTGNSEAASLRDILKGVYDDMIPLADKIITVARAIGLFGALLYIGVRVGKSIATAESIDFFSLLRPFVLILLIGIYPQFIAVINGILEPATQATAALVQNSDEAVKNLLDAELKMKTDAQYGPLPPPDGVDIEDWHIAMDAQSEVENGFWNFLWGKMEGTITYYIKLAIAKILQILFFAAALVIDALRTFHLIILVILGPFVLALSIYDGFQHTLSVWLARYVSIYLWLAVANLCGAVISHIQKGMIQADIDSLSTGTNNAQYQITSLTYLIFLIIGIMCYLVVPSISSYIVHASGGNALMTKLTKMAGGVVSGGAGVMATSAAGSMVADMPGRDIMNYPMADAVNSEKYIKDKISG</sequence>
<accession>A0A1M7A3U3</accession>
<feature type="domain" description="Conjugative transposon TraJ C-terminal" evidence="2">
    <location>
        <begin position="21"/>
        <end position="368"/>
    </location>
</feature>
<reference evidence="3 4" key="1">
    <citation type="submission" date="2016-11" db="EMBL/GenBank/DDBJ databases">
        <authorList>
            <person name="Jaros S."/>
            <person name="Januszkiewicz K."/>
            <person name="Wedrychowicz H."/>
        </authorList>
    </citation>
    <scope>NUCLEOTIDE SEQUENCE [LARGE SCALE GENOMIC DNA]</scope>
    <source>
        <strain evidence="3 4">DSM 27406</strain>
    </source>
</reference>
<feature type="transmembrane region" description="Helical" evidence="1">
    <location>
        <begin position="41"/>
        <end position="60"/>
    </location>
</feature>
<keyword evidence="1" id="KW-0812">Transmembrane</keyword>
<proteinExistence type="predicted"/>
<feature type="transmembrane region" description="Helical" evidence="1">
    <location>
        <begin position="81"/>
        <end position="101"/>
    </location>
</feature>
<feature type="transmembrane region" description="Helical" evidence="1">
    <location>
        <begin position="282"/>
        <end position="301"/>
    </location>
</feature>
<keyword evidence="4" id="KW-1185">Reference proteome</keyword>
<gene>
    <name evidence="3" type="ORF">SAMN05444266_103115</name>
</gene>
<dbReference type="Proteomes" id="UP000184420">
    <property type="component" value="Unassembled WGS sequence"/>
</dbReference>
<protein>
    <submittedName>
        <fullName evidence="3">Bacteroides conjugative transposon TraJ protein</fullName>
    </submittedName>
</protein>
<evidence type="ECO:0000313" key="4">
    <source>
        <dbReference type="Proteomes" id="UP000184420"/>
    </source>
</evidence>